<keyword evidence="3" id="KW-1185">Reference proteome</keyword>
<accession>A0A3R7NS96</accession>
<organism evidence="2 3">
    <name type="scientific">Trypanosoma conorhini</name>
    <dbReference type="NCBI Taxonomy" id="83891"/>
    <lineage>
        <taxon>Eukaryota</taxon>
        <taxon>Discoba</taxon>
        <taxon>Euglenozoa</taxon>
        <taxon>Kinetoplastea</taxon>
        <taxon>Metakinetoplastina</taxon>
        <taxon>Trypanosomatida</taxon>
        <taxon>Trypanosomatidae</taxon>
        <taxon>Trypanosoma</taxon>
    </lineage>
</organism>
<sequence length="547" mass="58709">MLPPPPAPPQPPAAKQAPAPTANWEASSPIPASFKVLGGAVVPAVLSGVNGNGTPMCESSLLKPGKVRAVSDDGCASGGVPSPLPKVVPGGQRPLPSRESLDAPLLYDAGGDGTSRKDSGESPESSVVTREKLLRLLGRIACSGEEASYSVASPGVTINDNRNVIQSCYGEEHVFLDDLFVHVLSALEKVVQQFLCRALTREWTCKLKGEVSPPSPSAADAARLWTTAWRQAQHRDEEAWIAWRSALCRSWRRTRRESASRERGEALNAALFQFDPCGGAATRGAPAPSSRAVETRQTETAATKQRLYALLYRVFWTCPALLLDEDAQRLAAAADFSLDSVRLGICAAGEDEAEAEAEEITGFIRSLSRRGQAQAREADLATLEEVERLFATERRALLRRLGAGQPPPSPCGPSPDATTPTTRYAAATPPRYVEPTPIQLRPPSLTPLGGSSPAARIPDGAERLWARQIASPSYEAGLRASDEHHGALDMRAARRPSGSEGRRVQWPVEAGEGASAARSPTPRFVDRAEPERRLPSALRTPRSVSWW</sequence>
<dbReference type="AlphaFoldDB" id="A0A3R7NS96"/>
<dbReference type="EMBL" id="MKKU01000132">
    <property type="protein sequence ID" value="RNF22686.1"/>
    <property type="molecule type" value="Genomic_DNA"/>
</dbReference>
<feature type="region of interest" description="Disordered" evidence="1">
    <location>
        <begin position="1"/>
        <end position="27"/>
    </location>
</feature>
<dbReference type="RefSeq" id="XP_029229915.1">
    <property type="nucleotide sequence ID" value="XM_029369935.1"/>
</dbReference>
<feature type="compositionally biased region" description="Pro residues" evidence="1">
    <location>
        <begin position="1"/>
        <end position="12"/>
    </location>
</feature>
<comment type="caution">
    <text evidence="2">The sequence shown here is derived from an EMBL/GenBank/DDBJ whole genome shotgun (WGS) entry which is preliminary data.</text>
</comment>
<feature type="compositionally biased region" description="Basic and acidic residues" evidence="1">
    <location>
        <begin position="524"/>
        <end position="534"/>
    </location>
</feature>
<evidence type="ECO:0000313" key="3">
    <source>
        <dbReference type="Proteomes" id="UP000284403"/>
    </source>
</evidence>
<reference evidence="2 3" key="1">
    <citation type="journal article" date="2018" name="BMC Genomics">
        <title>Genomic comparison of Trypanosoma conorhini and Trypanosoma rangeli to Trypanosoma cruzi strains of high and low virulence.</title>
        <authorList>
            <person name="Bradwell K.R."/>
            <person name="Koparde V.N."/>
            <person name="Matveyev A.V."/>
            <person name="Serrano M.G."/>
            <person name="Alves J.M."/>
            <person name="Parikh H."/>
            <person name="Huang B."/>
            <person name="Lee V."/>
            <person name="Espinosa-Alvarez O."/>
            <person name="Ortiz P.A."/>
            <person name="Costa-Martins A.G."/>
            <person name="Teixeira M.M."/>
            <person name="Buck G.A."/>
        </authorList>
    </citation>
    <scope>NUCLEOTIDE SEQUENCE [LARGE SCALE GENOMIC DNA]</scope>
    <source>
        <strain evidence="2 3">025E</strain>
    </source>
</reference>
<evidence type="ECO:0000313" key="2">
    <source>
        <dbReference type="EMBL" id="RNF22686.1"/>
    </source>
</evidence>
<evidence type="ECO:0000256" key="1">
    <source>
        <dbReference type="SAM" id="MobiDB-lite"/>
    </source>
</evidence>
<dbReference type="Proteomes" id="UP000284403">
    <property type="component" value="Unassembled WGS sequence"/>
</dbReference>
<gene>
    <name evidence="2" type="ORF">Tco025E_03013</name>
</gene>
<feature type="region of interest" description="Disordered" evidence="1">
    <location>
        <begin position="401"/>
        <end position="423"/>
    </location>
</feature>
<protein>
    <submittedName>
        <fullName evidence="2">Uncharacterized protein</fullName>
    </submittedName>
</protein>
<name>A0A3R7NS96_9TRYP</name>
<proteinExistence type="predicted"/>
<feature type="region of interest" description="Disordered" evidence="1">
    <location>
        <begin position="488"/>
        <end position="547"/>
    </location>
</feature>
<dbReference type="GeneID" id="40316624"/>
<feature type="compositionally biased region" description="Low complexity" evidence="1">
    <location>
        <begin position="414"/>
        <end position="423"/>
    </location>
</feature>
<feature type="region of interest" description="Disordered" evidence="1">
    <location>
        <begin position="72"/>
        <end position="127"/>
    </location>
</feature>
<dbReference type="OrthoDB" id="252267at2759"/>